<comment type="caution">
    <text evidence="9">The sequence shown here is derived from an EMBL/GenBank/DDBJ whole genome shotgun (WGS) entry which is preliminary data.</text>
</comment>
<evidence type="ECO:0000256" key="1">
    <source>
        <dbReference type="ARBA" id="ARBA00001974"/>
    </source>
</evidence>
<keyword evidence="10" id="KW-1185">Reference proteome</keyword>
<evidence type="ECO:0000256" key="4">
    <source>
        <dbReference type="ARBA" id="ARBA00022827"/>
    </source>
</evidence>
<dbReference type="PROSITE" id="PS00073">
    <property type="entry name" value="ACYL_COA_DH_2"/>
    <property type="match status" value="1"/>
</dbReference>
<gene>
    <name evidence="9" type="ORF">JYP50_00630</name>
</gene>
<sequence>MELSMDRVESATLAETHEVTNQVHTLQDYNLYRADRALVDAVQREGAAAADAELTRFGELCGRPDIIEWGFQANEQPPTFRSHNRQGQRTDEVSFHPAYHQLMAQAIGHQLHCLPWTSGRGDGHVTRAALFYLQTQVEAGHGCPISMTLAARPTLEKQPDIAAEWLPRVYSRDYDPRNIPAADKRGVTIGMAMTEKQGGSDVRVNTTRAFPVGQPGGGQPYELVGHKYFVSAPMSDAFLVLAQAKGGMSCFLVPRWRPDGSKNPIQLQQLKRKMGNVSNASSETELRGALGWLVGDEGRGVANIIEMVALTRYDCMIGSSAGMRQAVAQATHHCAERSAFGRKLVDQPLMQNVLADMALEAEAAIALTLRLGRALDNGADEHETKLTRIATGIGKYWICKRAPQLAYESMECLGGMGVMDDTIMPRLYREAPINAIWEGSGNVQCLDLLRVMQRNPECLEALFAELGAARGENRLYDRHLERLQGDLAAMDQVEYRARNLVERAAVALQASVLLRGGNDRVAQAFCDARLAADRGQLYGNLPTGIDAAALVARARPGA</sequence>
<proteinExistence type="inferred from homology"/>
<comment type="similarity">
    <text evidence="2 5">Belongs to the acyl-CoA dehydrogenase family.</text>
</comment>
<comment type="cofactor">
    <cofactor evidence="1 5">
        <name>FAD</name>
        <dbReference type="ChEBI" id="CHEBI:57692"/>
    </cofactor>
</comment>
<accession>A0A939IH89</accession>
<dbReference type="GO" id="GO:0003995">
    <property type="term" value="F:acyl-CoA dehydrogenase activity"/>
    <property type="evidence" value="ECO:0007669"/>
    <property type="project" value="InterPro"/>
</dbReference>
<dbReference type="InterPro" id="IPR006089">
    <property type="entry name" value="Acyl-CoA_DH_CS"/>
</dbReference>
<dbReference type="InterPro" id="IPR009100">
    <property type="entry name" value="AcylCoA_DH/oxidase_NM_dom_sf"/>
</dbReference>
<evidence type="ECO:0000259" key="6">
    <source>
        <dbReference type="Pfam" id="PF00441"/>
    </source>
</evidence>
<dbReference type="Gene3D" id="6.10.250.600">
    <property type="match status" value="1"/>
</dbReference>
<dbReference type="SUPFAM" id="SSF47203">
    <property type="entry name" value="Acyl-CoA dehydrogenase C-terminal domain-like"/>
    <property type="match status" value="1"/>
</dbReference>
<feature type="domain" description="Acyl-CoA dehydrogenase/oxidase C-terminal" evidence="6">
    <location>
        <begin position="298"/>
        <end position="452"/>
    </location>
</feature>
<dbReference type="InterPro" id="IPR052904">
    <property type="entry name" value="Acyl-CoA_dehydrogenase-like"/>
</dbReference>
<name>A0A939IH89_9GAMM</name>
<organism evidence="9 10">
    <name type="scientific">Parahaliea mediterranea</name>
    <dbReference type="NCBI Taxonomy" id="651086"/>
    <lineage>
        <taxon>Bacteria</taxon>
        <taxon>Pseudomonadati</taxon>
        <taxon>Pseudomonadota</taxon>
        <taxon>Gammaproteobacteria</taxon>
        <taxon>Cellvibrionales</taxon>
        <taxon>Halieaceae</taxon>
        <taxon>Parahaliea</taxon>
    </lineage>
</organism>
<protein>
    <submittedName>
        <fullName evidence="9">Acyl-CoA dehydrogenase family protein</fullName>
    </submittedName>
</protein>
<evidence type="ECO:0000313" key="9">
    <source>
        <dbReference type="EMBL" id="MBN7795074.1"/>
    </source>
</evidence>
<dbReference type="Gene3D" id="2.40.110.20">
    <property type="match status" value="1"/>
</dbReference>
<dbReference type="SUPFAM" id="SSF56645">
    <property type="entry name" value="Acyl-CoA dehydrogenase NM domain-like"/>
    <property type="match status" value="1"/>
</dbReference>
<evidence type="ECO:0000259" key="8">
    <source>
        <dbReference type="Pfam" id="PF18158"/>
    </source>
</evidence>
<dbReference type="AlphaFoldDB" id="A0A939IH89"/>
<keyword evidence="4 5" id="KW-0274">FAD</keyword>
<keyword evidence="5" id="KW-0560">Oxidoreductase</keyword>
<feature type="domain" description="Adaptive response protein AidB N-terminal" evidence="8">
    <location>
        <begin position="21"/>
        <end position="176"/>
    </location>
</feature>
<dbReference type="PANTHER" id="PTHR42707:SF3">
    <property type="entry name" value="ACYL-COA DEHYDROGENASE AIDB-RELATED"/>
    <property type="match status" value="1"/>
</dbReference>
<feature type="domain" description="Acyl-CoA oxidase/dehydrogenase middle" evidence="7">
    <location>
        <begin position="190"/>
        <end position="286"/>
    </location>
</feature>
<evidence type="ECO:0000256" key="2">
    <source>
        <dbReference type="ARBA" id="ARBA00009347"/>
    </source>
</evidence>
<dbReference type="InterPro" id="IPR009075">
    <property type="entry name" value="AcylCo_DH/oxidase_C"/>
</dbReference>
<dbReference type="InterPro" id="IPR006091">
    <property type="entry name" value="Acyl-CoA_Oxase/DH_mid-dom"/>
</dbReference>
<evidence type="ECO:0000259" key="7">
    <source>
        <dbReference type="Pfam" id="PF02770"/>
    </source>
</evidence>
<reference evidence="9" key="1">
    <citation type="submission" date="2021-02" db="EMBL/GenBank/DDBJ databases">
        <title>PHA producing bacteria isolated from coastal sediment in Guangdong, Shenzhen.</title>
        <authorList>
            <person name="Zheng W."/>
            <person name="Yu S."/>
            <person name="Huang Y."/>
        </authorList>
    </citation>
    <scope>NUCLEOTIDE SEQUENCE</scope>
    <source>
        <strain evidence="9">TN14-10</strain>
    </source>
</reference>
<keyword evidence="3 5" id="KW-0285">Flavoprotein</keyword>
<dbReference type="Pfam" id="PF00441">
    <property type="entry name" value="Acyl-CoA_dh_1"/>
    <property type="match status" value="1"/>
</dbReference>
<dbReference type="Pfam" id="PF18158">
    <property type="entry name" value="AidB_N"/>
    <property type="match status" value="1"/>
</dbReference>
<evidence type="ECO:0000313" key="10">
    <source>
        <dbReference type="Proteomes" id="UP000664303"/>
    </source>
</evidence>
<dbReference type="EMBL" id="JAFKCZ010000001">
    <property type="protein sequence ID" value="MBN7795074.1"/>
    <property type="molecule type" value="Genomic_DNA"/>
</dbReference>
<dbReference type="Proteomes" id="UP000664303">
    <property type="component" value="Unassembled WGS sequence"/>
</dbReference>
<dbReference type="Gene3D" id="1.20.140.10">
    <property type="entry name" value="Butyryl-CoA Dehydrogenase, subunit A, domain 3"/>
    <property type="match status" value="1"/>
</dbReference>
<dbReference type="Pfam" id="PF02770">
    <property type="entry name" value="Acyl-CoA_dh_M"/>
    <property type="match status" value="1"/>
</dbReference>
<dbReference type="PANTHER" id="PTHR42707">
    <property type="entry name" value="ACYL-COA DEHYDROGENASE"/>
    <property type="match status" value="1"/>
</dbReference>
<dbReference type="InterPro" id="IPR041504">
    <property type="entry name" value="AidB_N"/>
</dbReference>
<evidence type="ECO:0000256" key="3">
    <source>
        <dbReference type="ARBA" id="ARBA00022630"/>
    </source>
</evidence>
<evidence type="ECO:0000256" key="5">
    <source>
        <dbReference type="RuleBase" id="RU362125"/>
    </source>
</evidence>
<dbReference type="InterPro" id="IPR036250">
    <property type="entry name" value="AcylCo_DH-like_C"/>
</dbReference>